<evidence type="ECO:0000313" key="1">
    <source>
        <dbReference type="EMBL" id="PMP14095.1"/>
    </source>
</evidence>
<reference evidence="2" key="1">
    <citation type="submission" date="2016-07" db="EMBL/GenBank/DDBJ databases">
        <title>Nontailed viruses are major unrecognized killers of bacteria in the ocean.</title>
        <authorList>
            <person name="Kauffman K."/>
            <person name="Hussain F."/>
            <person name="Yang J."/>
            <person name="Arevalo P."/>
            <person name="Brown J."/>
            <person name="Cutler M."/>
            <person name="Kelly L."/>
            <person name="Polz M.F."/>
        </authorList>
    </citation>
    <scope>NUCLEOTIDE SEQUENCE [LARGE SCALE GENOMIC DNA]</scope>
    <source>
        <strain evidence="2">10N.222.49.A5</strain>
    </source>
</reference>
<protein>
    <submittedName>
        <fullName evidence="1">Uncharacterized protein</fullName>
    </submittedName>
</protein>
<name>A0AAP8MZZ6_9VIBR</name>
<dbReference type="Proteomes" id="UP000235611">
    <property type="component" value="Unassembled WGS sequence"/>
</dbReference>
<sequence length="128" mass="14350">MYTLTLDSRTDARHVGYFRTCKNGFEKYFAVEITLANYKTGQTLLDNDVMFRIETLELIEPEYMVFCELKGVDVCLSQNVVSELSNILVCYGVIDKGTPLEVQVELKGKVHSFVIANAGVSNQLKAVS</sequence>
<gene>
    <name evidence="1" type="ORF">BCS93_04720</name>
</gene>
<dbReference type="RefSeq" id="WP_102477419.1">
    <property type="nucleotide sequence ID" value="NZ_MDBO01000036.1"/>
</dbReference>
<proteinExistence type="predicted"/>
<dbReference type="AlphaFoldDB" id="A0AAP8MZZ6"/>
<organism evidence="1 2">
    <name type="scientific">Vibrio breoganii</name>
    <dbReference type="NCBI Taxonomy" id="553239"/>
    <lineage>
        <taxon>Bacteria</taxon>
        <taxon>Pseudomonadati</taxon>
        <taxon>Pseudomonadota</taxon>
        <taxon>Gammaproteobacteria</taxon>
        <taxon>Vibrionales</taxon>
        <taxon>Vibrionaceae</taxon>
        <taxon>Vibrio</taxon>
    </lineage>
</organism>
<comment type="caution">
    <text evidence="1">The sequence shown here is derived from an EMBL/GenBank/DDBJ whole genome shotgun (WGS) entry which is preliminary data.</text>
</comment>
<accession>A0AAP8MZZ6</accession>
<dbReference type="EMBL" id="MDBO01000036">
    <property type="protein sequence ID" value="PMP14095.1"/>
    <property type="molecule type" value="Genomic_DNA"/>
</dbReference>
<evidence type="ECO:0000313" key="2">
    <source>
        <dbReference type="Proteomes" id="UP000235611"/>
    </source>
</evidence>